<proteinExistence type="predicted"/>
<gene>
    <name evidence="2" type="ORF">EVAR_10549_1</name>
</gene>
<evidence type="ECO:0000313" key="2">
    <source>
        <dbReference type="EMBL" id="GBP88088.1"/>
    </source>
</evidence>
<evidence type="ECO:0000256" key="1">
    <source>
        <dbReference type="SAM" id="MobiDB-lite"/>
    </source>
</evidence>
<accession>A0A4C1ZK03</accession>
<name>A0A4C1ZK03_EUMVA</name>
<feature type="compositionally biased region" description="Polar residues" evidence="1">
    <location>
        <begin position="51"/>
        <end position="60"/>
    </location>
</feature>
<keyword evidence="3" id="KW-1185">Reference proteome</keyword>
<sequence>MSAPLGGQVAVAVRAVRRAHGRRRAARAAQHQPQQHEALATTPRDDLVRAQSKNNGSRSQSILLAKLKSSEKAYDSTKACSRIRRARCACAARGSDGERRSRSAATAGARRAACATNCCV</sequence>
<feature type="region of interest" description="Disordered" evidence="1">
    <location>
        <begin position="18"/>
        <end position="60"/>
    </location>
</feature>
<dbReference type="AlphaFoldDB" id="A0A4C1ZK03"/>
<dbReference type="EMBL" id="BGZK01001905">
    <property type="protein sequence ID" value="GBP88088.1"/>
    <property type="molecule type" value="Genomic_DNA"/>
</dbReference>
<organism evidence="2 3">
    <name type="scientific">Eumeta variegata</name>
    <name type="common">Bagworm moth</name>
    <name type="synonym">Eumeta japonica</name>
    <dbReference type="NCBI Taxonomy" id="151549"/>
    <lineage>
        <taxon>Eukaryota</taxon>
        <taxon>Metazoa</taxon>
        <taxon>Ecdysozoa</taxon>
        <taxon>Arthropoda</taxon>
        <taxon>Hexapoda</taxon>
        <taxon>Insecta</taxon>
        <taxon>Pterygota</taxon>
        <taxon>Neoptera</taxon>
        <taxon>Endopterygota</taxon>
        <taxon>Lepidoptera</taxon>
        <taxon>Glossata</taxon>
        <taxon>Ditrysia</taxon>
        <taxon>Tineoidea</taxon>
        <taxon>Psychidae</taxon>
        <taxon>Oiketicinae</taxon>
        <taxon>Eumeta</taxon>
    </lineage>
</organism>
<comment type="caution">
    <text evidence="2">The sequence shown here is derived from an EMBL/GenBank/DDBJ whole genome shotgun (WGS) entry which is preliminary data.</text>
</comment>
<dbReference type="Proteomes" id="UP000299102">
    <property type="component" value="Unassembled WGS sequence"/>
</dbReference>
<reference evidence="2 3" key="1">
    <citation type="journal article" date="2019" name="Commun. Biol.">
        <title>The bagworm genome reveals a unique fibroin gene that provides high tensile strength.</title>
        <authorList>
            <person name="Kono N."/>
            <person name="Nakamura H."/>
            <person name="Ohtoshi R."/>
            <person name="Tomita M."/>
            <person name="Numata K."/>
            <person name="Arakawa K."/>
        </authorList>
    </citation>
    <scope>NUCLEOTIDE SEQUENCE [LARGE SCALE GENOMIC DNA]</scope>
</reference>
<protein>
    <submittedName>
        <fullName evidence="2">Uncharacterized protein</fullName>
    </submittedName>
</protein>
<evidence type="ECO:0000313" key="3">
    <source>
        <dbReference type="Proteomes" id="UP000299102"/>
    </source>
</evidence>